<gene>
    <name evidence="2" type="ORF">Sdia_47360</name>
</gene>
<feature type="region of interest" description="Disordered" evidence="1">
    <location>
        <begin position="1"/>
        <end position="28"/>
    </location>
</feature>
<evidence type="ECO:0000313" key="2">
    <source>
        <dbReference type="EMBL" id="GFH73968.1"/>
    </source>
</evidence>
<sequence length="57" mass="5936">MLRPGRGPAAGGDDERGVAGRGGVTAGRGSKCTTLRKGAYLYHRTSGLQAWKETVTC</sequence>
<keyword evidence="3" id="KW-1185">Reference proteome</keyword>
<accession>A0ABQ1CUV6</accession>
<comment type="caution">
    <text evidence="2">The sequence shown here is derived from an EMBL/GenBank/DDBJ whole genome shotgun (WGS) entry which is preliminary data.</text>
</comment>
<evidence type="ECO:0000256" key="1">
    <source>
        <dbReference type="SAM" id="MobiDB-lite"/>
    </source>
</evidence>
<reference evidence="2 3" key="1">
    <citation type="submission" date="2020-02" db="EMBL/GenBank/DDBJ databases">
        <title>Whole genome shotgun sequence of Streptomyces diastaticus subsp. diastaticus NBRC 13412.</title>
        <authorList>
            <person name="Ichikawa N."/>
            <person name="Komaki H."/>
            <person name="Tamura T."/>
        </authorList>
    </citation>
    <scope>NUCLEOTIDE SEQUENCE [LARGE SCALE GENOMIC DNA]</scope>
    <source>
        <strain evidence="2 3">NBRC 13412</strain>
    </source>
</reference>
<name>A0ABQ1CUV6_STRDI</name>
<proteinExistence type="predicted"/>
<evidence type="ECO:0000313" key="3">
    <source>
        <dbReference type="Proteomes" id="UP000472710"/>
    </source>
</evidence>
<dbReference type="Proteomes" id="UP000472710">
    <property type="component" value="Unassembled WGS sequence"/>
</dbReference>
<protein>
    <submittedName>
        <fullName evidence="2">Uncharacterized protein</fullName>
    </submittedName>
</protein>
<dbReference type="EMBL" id="BLLN01000005">
    <property type="protein sequence ID" value="GFH73968.1"/>
    <property type="molecule type" value="Genomic_DNA"/>
</dbReference>
<organism evidence="2 3">
    <name type="scientific">Streptomyces diastaticus subsp. diastaticus</name>
    <dbReference type="NCBI Taxonomy" id="68040"/>
    <lineage>
        <taxon>Bacteria</taxon>
        <taxon>Bacillati</taxon>
        <taxon>Actinomycetota</taxon>
        <taxon>Actinomycetes</taxon>
        <taxon>Kitasatosporales</taxon>
        <taxon>Streptomycetaceae</taxon>
        <taxon>Streptomyces</taxon>
        <taxon>Streptomyces diastaticus group</taxon>
    </lineage>
</organism>